<organism evidence="3 4">
    <name type="scientific">Linum trigynum</name>
    <dbReference type="NCBI Taxonomy" id="586398"/>
    <lineage>
        <taxon>Eukaryota</taxon>
        <taxon>Viridiplantae</taxon>
        <taxon>Streptophyta</taxon>
        <taxon>Embryophyta</taxon>
        <taxon>Tracheophyta</taxon>
        <taxon>Spermatophyta</taxon>
        <taxon>Magnoliopsida</taxon>
        <taxon>eudicotyledons</taxon>
        <taxon>Gunneridae</taxon>
        <taxon>Pentapetalae</taxon>
        <taxon>rosids</taxon>
        <taxon>fabids</taxon>
        <taxon>Malpighiales</taxon>
        <taxon>Linaceae</taxon>
        <taxon>Linum</taxon>
    </lineage>
</organism>
<feature type="domain" description="Reverse transcriptase Ty1/copia-type" evidence="2">
    <location>
        <begin position="119"/>
        <end position="244"/>
    </location>
</feature>
<dbReference type="EMBL" id="OZ034816">
    <property type="protein sequence ID" value="CAL1377767.1"/>
    <property type="molecule type" value="Genomic_DNA"/>
</dbReference>
<keyword evidence="4" id="KW-1185">Reference proteome</keyword>
<dbReference type="SUPFAM" id="SSF56672">
    <property type="entry name" value="DNA/RNA polymerases"/>
    <property type="match status" value="1"/>
</dbReference>
<feature type="compositionally biased region" description="Polar residues" evidence="1">
    <location>
        <begin position="20"/>
        <end position="37"/>
    </location>
</feature>
<dbReference type="Pfam" id="PF07727">
    <property type="entry name" value="RVT_2"/>
    <property type="match status" value="1"/>
</dbReference>
<dbReference type="AlphaFoldDB" id="A0AAV2DW98"/>
<name>A0AAV2DW98_9ROSI</name>
<reference evidence="3 4" key="1">
    <citation type="submission" date="2024-04" db="EMBL/GenBank/DDBJ databases">
        <authorList>
            <person name="Fracassetti M."/>
        </authorList>
    </citation>
    <scope>NUCLEOTIDE SEQUENCE [LARGE SCALE GENOMIC DNA]</scope>
</reference>
<evidence type="ECO:0000313" key="4">
    <source>
        <dbReference type="Proteomes" id="UP001497516"/>
    </source>
</evidence>
<feature type="compositionally biased region" description="Acidic residues" evidence="1">
    <location>
        <begin position="1"/>
        <end position="15"/>
    </location>
</feature>
<protein>
    <recommendedName>
        <fullName evidence="2">Reverse transcriptase Ty1/copia-type domain-containing protein</fullName>
    </recommendedName>
</protein>
<evidence type="ECO:0000256" key="1">
    <source>
        <dbReference type="SAM" id="MobiDB-lite"/>
    </source>
</evidence>
<gene>
    <name evidence="3" type="ORF">LTRI10_LOCUS19394</name>
</gene>
<dbReference type="InterPro" id="IPR013103">
    <property type="entry name" value="RVT_2"/>
</dbReference>
<sequence>MDEYDDESIDEVEAEGEGRTTPTNCSPSNQQSPTTQPHPLRKSNRTVHPPLWHEDYFVGSSQSKYPISSFMDYSQLSQQHKHYSLAVTNLQEPQTFDQAMLEECWREAVREELRALIANHTWDIVDCPVGKKLIGNKWIFKIKLLADGSIERFKARLVAQGFTQVPGIDFLDTFSPVAKISTIKILMAVAAVKNWHLSQMDISNAFLNGDLEEEVYMKIPLGIEGMEGKACRLRNSLYGLKQASR</sequence>
<feature type="region of interest" description="Disordered" evidence="1">
    <location>
        <begin position="1"/>
        <end position="45"/>
    </location>
</feature>
<evidence type="ECO:0000313" key="3">
    <source>
        <dbReference type="EMBL" id="CAL1377767.1"/>
    </source>
</evidence>
<evidence type="ECO:0000259" key="2">
    <source>
        <dbReference type="Pfam" id="PF07727"/>
    </source>
</evidence>
<accession>A0AAV2DW98</accession>
<proteinExistence type="predicted"/>
<dbReference type="Proteomes" id="UP001497516">
    <property type="component" value="Chromosome 3"/>
</dbReference>
<dbReference type="InterPro" id="IPR043502">
    <property type="entry name" value="DNA/RNA_pol_sf"/>
</dbReference>